<evidence type="ECO:0008006" key="4">
    <source>
        <dbReference type="Google" id="ProtNLM"/>
    </source>
</evidence>
<gene>
    <name evidence="2" type="ORF">A2527_07125</name>
</gene>
<reference evidence="2 3" key="1">
    <citation type="journal article" date="2016" name="Nat. Commun.">
        <title>Thousands of microbial genomes shed light on interconnected biogeochemical processes in an aquifer system.</title>
        <authorList>
            <person name="Anantharaman K."/>
            <person name="Brown C.T."/>
            <person name="Hug L.A."/>
            <person name="Sharon I."/>
            <person name="Castelle C.J."/>
            <person name="Probst A.J."/>
            <person name="Thomas B.C."/>
            <person name="Singh A."/>
            <person name="Wilkins M.J."/>
            <person name="Karaoz U."/>
            <person name="Brodie E.L."/>
            <person name="Williams K.H."/>
            <person name="Hubbard S.S."/>
            <person name="Banfield J.F."/>
        </authorList>
    </citation>
    <scope>NUCLEOTIDE SEQUENCE [LARGE SCALE GENOMIC DNA]</scope>
</reference>
<evidence type="ECO:0000313" key="3">
    <source>
        <dbReference type="Proteomes" id="UP000178449"/>
    </source>
</evidence>
<proteinExistence type="predicted"/>
<feature type="signal peptide" evidence="1">
    <location>
        <begin position="1"/>
        <end position="22"/>
    </location>
</feature>
<organism evidence="2 3">
    <name type="scientific">Candidatus Lambdaproteobacteria bacterium RIFOXYD2_FULL_50_16</name>
    <dbReference type="NCBI Taxonomy" id="1817772"/>
    <lineage>
        <taxon>Bacteria</taxon>
        <taxon>Pseudomonadati</taxon>
        <taxon>Pseudomonadota</taxon>
        <taxon>Candidatus Lambdaproteobacteria</taxon>
    </lineage>
</organism>
<name>A0A1F6GBI2_9PROT</name>
<sequence length="233" mass="25217">MKKWRLFGVFIAGLLSSSPALAGDYLIGAGYFLEEATYSLHQENGETLEKGTATSAGQAGVALGYASTPKLGSSPVGLGLQFELGGNGFQTKQQVVKSTSQGTINLDLGTITNNNLYFLMPSLFVYARAGGGFFSLGAGMGYANYKSEGDLYMTDGLEATDICKQAETIELVQGNCQKVAYSISGKVFPTQYFAWYRSRSWGIRLAQVQFNSSKNINQRLAENSTSAMLIWFF</sequence>
<accession>A0A1F6GBI2</accession>
<comment type="caution">
    <text evidence="2">The sequence shown here is derived from an EMBL/GenBank/DDBJ whole genome shotgun (WGS) entry which is preliminary data.</text>
</comment>
<evidence type="ECO:0000256" key="1">
    <source>
        <dbReference type="SAM" id="SignalP"/>
    </source>
</evidence>
<dbReference type="EMBL" id="MFNE01000022">
    <property type="protein sequence ID" value="OGG95478.1"/>
    <property type="molecule type" value="Genomic_DNA"/>
</dbReference>
<dbReference type="AlphaFoldDB" id="A0A1F6GBI2"/>
<protein>
    <recommendedName>
        <fullName evidence="4">Outer membrane protein beta-barrel domain-containing protein</fullName>
    </recommendedName>
</protein>
<keyword evidence="1" id="KW-0732">Signal</keyword>
<feature type="chain" id="PRO_5009524630" description="Outer membrane protein beta-barrel domain-containing protein" evidence="1">
    <location>
        <begin position="23"/>
        <end position="233"/>
    </location>
</feature>
<evidence type="ECO:0000313" key="2">
    <source>
        <dbReference type="EMBL" id="OGG95478.1"/>
    </source>
</evidence>
<dbReference type="Proteomes" id="UP000178449">
    <property type="component" value="Unassembled WGS sequence"/>
</dbReference>